<protein>
    <submittedName>
        <fullName evidence="7">ABC transporter permease subunit</fullName>
    </submittedName>
</protein>
<feature type="transmembrane region" description="Helical" evidence="6">
    <location>
        <begin position="65"/>
        <end position="84"/>
    </location>
</feature>
<dbReference type="EMBL" id="JACPRF010000040">
    <property type="protein sequence ID" value="MBI2875519.1"/>
    <property type="molecule type" value="Genomic_DNA"/>
</dbReference>
<keyword evidence="5 6" id="KW-0472">Membrane</keyword>
<dbReference type="GO" id="GO:0140359">
    <property type="term" value="F:ABC-type transporter activity"/>
    <property type="evidence" value="ECO:0007669"/>
    <property type="project" value="InterPro"/>
</dbReference>
<evidence type="ECO:0000256" key="6">
    <source>
        <dbReference type="SAM" id="Phobius"/>
    </source>
</evidence>
<feature type="transmembrane region" description="Helical" evidence="6">
    <location>
        <begin position="230"/>
        <end position="248"/>
    </location>
</feature>
<name>A0A932FXI3_UNCTE</name>
<evidence type="ECO:0000256" key="4">
    <source>
        <dbReference type="ARBA" id="ARBA00022989"/>
    </source>
</evidence>
<keyword evidence="3 6" id="KW-0812">Transmembrane</keyword>
<keyword evidence="4 6" id="KW-1133">Transmembrane helix</keyword>
<sequence>MNLFPILQREFKSYFVSPIAYIVTFIFLLVSGYFFYTNFAWYAFISLQMAAAPEGGHDLNLTSGVLSPLFLNMSIIMLLMMPLLTMRLFSEEKKTGTIELLLTYPIRDGEALLGKFAACLAVFAVMLALTLFYVLLLALYGEPEYGPVITGYLGLLMMGAAFISLGILASSWTENQIVAAAVSFGFLILFWAISWTTYFTGPTLGAVLNHLSLMEHLTSFSKGVIETKDVVYYLGFTFFCLFLTLRSLESKRWRG</sequence>
<dbReference type="Pfam" id="PF12679">
    <property type="entry name" value="ABC2_membrane_2"/>
    <property type="match status" value="1"/>
</dbReference>
<feature type="transmembrane region" description="Helical" evidence="6">
    <location>
        <begin position="177"/>
        <end position="198"/>
    </location>
</feature>
<dbReference type="PANTHER" id="PTHR30294:SF29">
    <property type="entry name" value="MULTIDRUG ABC TRANSPORTER PERMEASE YBHS-RELATED"/>
    <property type="match status" value="1"/>
</dbReference>
<dbReference type="InterPro" id="IPR051449">
    <property type="entry name" value="ABC-2_transporter_component"/>
</dbReference>
<keyword evidence="2" id="KW-1003">Cell membrane</keyword>
<feature type="transmembrane region" description="Helical" evidence="6">
    <location>
        <begin position="116"/>
        <end position="140"/>
    </location>
</feature>
<comment type="caution">
    <text evidence="7">The sequence shown here is derived from an EMBL/GenBank/DDBJ whole genome shotgun (WGS) entry which is preliminary data.</text>
</comment>
<comment type="subcellular location">
    <subcellularLocation>
        <location evidence="1">Cell membrane</location>
        <topology evidence="1">Multi-pass membrane protein</topology>
    </subcellularLocation>
</comment>
<dbReference type="GO" id="GO:0005886">
    <property type="term" value="C:plasma membrane"/>
    <property type="evidence" value="ECO:0007669"/>
    <property type="project" value="UniProtKB-SubCell"/>
</dbReference>
<evidence type="ECO:0000313" key="8">
    <source>
        <dbReference type="Proteomes" id="UP000769766"/>
    </source>
</evidence>
<dbReference type="Proteomes" id="UP000769766">
    <property type="component" value="Unassembled WGS sequence"/>
</dbReference>
<feature type="transmembrane region" description="Helical" evidence="6">
    <location>
        <begin position="152"/>
        <end position="170"/>
    </location>
</feature>
<gene>
    <name evidence="7" type="ORF">HYY20_01410</name>
</gene>
<proteinExistence type="predicted"/>
<dbReference type="PANTHER" id="PTHR30294">
    <property type="entry name" value="MEMBRANE COMPONENT OF ABC TRANSPORTER YHHJ-RELATED"/>
    <property type="match status" value="1"/>
</dbReference>
<dbReference type="AlphaFoldDB" id="A0A932FXI3"/>
<feature type="transmembrane region" description="Helical" evidence="6">
    <location>
        <begin position="21"/>
        <end position="45"/>
    </location>
</feature>
<reference evidence="7" key="1">
    <citation type="submission" date="2020-07" db="EMBL/GenBank/DDBJ databases">
        <title>Huge and variable diversity of episymbiotic CPR bacteria and DPANN archaea in groundwater ecosystems.</title>
        <authorList>
            <person name="He C.Y."/>
            <person name="Keren R."/>
            <person name="Whittaker M."/>
            <person name="Farag I.F."/>
            <person name="Doudna J."/>
            <person name="Cate J.H.D."/>
            <person name="Banfield J.F."/>
        </authorList>
    </citation>
    <scope>NUCLEOTIDE SEQUENCE</scope>
    <source>
        <strain evidence="7">NC_groundwater_672_Ag_B-0.1um_62_36</strain>
    </source>
</reference>
<evidence type="ECO:0000256" key="1">
    <source>
        <dbReference type="ARBA" id="ARBA00004651"/>
    </source>
</evidence>
<evidence type="ECO:0000256" key="5">
    <source>
        <dbReference type="ARBA" id="ARBA00023136"/>
    </source>
</evidence>
<evidence type="ECO:0000256" key="3">
    <source>
        <dbReference type="ARBA" id="ARBA00022692"/>
    </source>
</evidence>
<evidence type="ECO:0000313" key="7">
    <source>
        <dbReference type="EMBL" id="MBI2875519.1"/>
    </source>
</evidence>
<organism evidence="7 8">
    <name type="scientific">Tectimicrobiota bacterium</name>
    <dbReference type="NCBI Taxonomy" id="2528274"/>
    <lineage>
        <taxon>Bacteria</taxon>
        <taxon>Pseudomonadati</taxon>
        <taxon>Nitrospinota/Tectimicrobiota group</taxon>
        <taxon>Candidatus Tectimicrobiota</taxon>
    </lineage>
</organism>
<evidence type="ECO:0000256" key="2">
    <source>
        <dbReference type="ARBA" id="ARBA00022475"/>
    </source>
</evidence>
<accession>A0A932FXI3</accession>